<keyword evidence="3" id="KW-1185">Reference proteome</keyword>
<reference evidence="2 3" key="1">
    <citation type="journal article" date="2024" name="J Genomics">
        <title>Draft genome sequencing and assembly of Favolaschia claudopus CIRM-BRFM 2984 isolated from oak limbs.</title>
        <authorList>
            <person name="Navarro D."/>
            <person name="Drula E."/>
            <person name="Chaduli D."/>
            <person name="Cazenave R."/>
            <person name="Ahrendt S."/>
            <person name="Wang J."/>
            <person name="Lipzen A."/>
            <person name="Daum C."/>
            <person name="Barry K."/>
            <person name="Grigoriev I.V."/>
            <person name="Favel A."/>
            <person name="Rosso M.N."/>
            <person name="Martin F."/>
        </authorList>
    </citation>
    <scope>NUCLEOTIDE SEQUENCE [LARGE SCALE GENOMIC DNA]</scope>
    <source>
        <strain evidence="2 3">CIRM-BRFM 2984</strain>
    </source>
</reference>
<organism evidence="2 3">
    <name type="scientific">Favolaschia claudopus</name>
    <dbReference type="NCBI Taxonomy" id="2862362"/>
    <lineage>
        <taxon>Eukaryota</taxon>
        <taxon>Fungi</taxon>
        <taxon>Dikarya</taxon>
        <taxon>Basidiomycota</taxon>
        <taxon>Agaricomycotina</taxon>
        <taxon>Agaricomycetes</taxon>
        <taxon>Agaricomycetidae</taxon>
        <taxon>Agaricales</taxon>
        <taxon>Marasmiineae</taxon>
        <taxon>Mycenaceae</taxon>
        <taxon>Favolaschia</taxon>
    </lineage>
</organism>
<gene>
    <name evidence="2" type="ORF">R3P38DRAFT_3340846</name>
</gene>
<dbReference type="AlphaFoldDB" id="A0AAW0ECZ7"/>
<protein>
    <submittedName>
        <fullName evidence="2">Uncharacterized protein</fullName>
    </submittedName>
</protein>
<evidence type="ECO:0000313" key="2">
    <source>
        <dbReference type="EMBL" id="KAK7062078.1"/>
    </source>
</evidence>
<sequence>MNEDQYKVNTTHLGYNIELKEDKKVTSEVNEDLKGFNRGAKEAYIPSTGPNAPKHGAILKILHGEVAPTENLRSSIRRRSGAVAATSTECMKRSRIFPKAADQGDLSAGERRFGKVDKTRPNGARFALSASAVNVLGLSRVGRDYRGVFAAILGGARRLAGVNAMNTSAIQLAPKLWHFFVMFRGPRRQRAPIQPKLGRQSSAVLLQVAFFAVGIEPELSNIIWQHRLLRWCAFLALRLEVINFQADSIDPDNSTDANLYSTVKFSSRLIFLVYRTPSGEQQPSLSLFSRSFGRRQANPAPDAQNSVDTLDPAASMLLLSPLSRGAAKRRRSLDYTDRRPPSNNFIQPFFHRILAAGRLTPPRRVKQRSQQHSIKHFVVVVVPRRRSLAYMDRRPASGVVLKIMLHLEIRFLSFPRASELAEQHANPISFSPLRGYLLQSRTSVWKFNFSPSGERNVCENFFAARPNLSKSRLGFEYSILVVPPPRSMATRMQDSFLAPQPKAAQNPNLSSSRKFSPAARHTCSPNPSSSLFPNFRLQYSPNRQIFASRTSKFFFSTNLRPSAASKSSNLCSRLENLKTCKLRRPQISLKSHL</sequence>
<accession>A0AAW0ECZ7</accession>
<comment type="caution">
    <text evidence="2">The sequence shown here is derived from an EMBL/GenBank/DDBJ whole genome shotgun (WGS) entry which is preliminary data.</text>
</comment>
<evidence type="ECO:0000256" key="1">
    <source>
        <dbReference type="SAM" id="MobiDB-lite"/>
    </source>
</evidence>
<feature type="region of interest" description="Disordered" evidence="1">
    <location>
        <begin position="499"/>
        <end position="527"/>
    </location>
</feature>
<name>A0AAW0ECZ7_9AGAR</name>
<dbReference type="Proteomes" id="UP001362999">
    <property type="component" value="Unassembled WGS sequence"/>
</dbReference>
<proteinExistence type="predicted"/>
<dbReference type="EMBL" id="JAWWNJ010000002">
    <property type="protein sequence ID" value="KAK7062078.1"/>
    <property type="molecule type" value="Genomic_DNA"/>
</dbReference>
<evidence type="ECO:0000313" key="3">
    <source>
        <dbReference type="Proteomes" id="UP001362999"/>
    </source>
</evidence>
<feature type="compositionally biased region" description="Polar residues" evidence="1">
    <location>
        <begin position="503"/>
        <end position="514"/>
    </location>
</feature>